<keyword evidence="4" id="KW-1134">Transmembrane beta strand</keyword>
<evidence type="ECO:0000256" key="2">
    <source>
        <dbReference type="ARBA" id="ARBA00009450"/>
    </source>
</evidence>
<proteinExistence type="inferred from homology"/>
<evidence type="ECO:0000256" key="14">
    <source>
        <dbReference type="ARBA" id="ARBA00023288"/>
    </source>
</evidence>
<evidence type="ECO:0000256" key="9">
    <source>
        <dbReference type="ARBA" id="ARBA00023065"/>
    </source>
</evidence>
<evidence type="ECO:0000256" key="8">
    <source>
        <dbReference type="ARBA" id="ARBA00023047"/>
    </source>
</evidence>
<evidence type="ECO:0000256" key="13">
    <source>
        <dbReference type="ARBA" id="ARBA00023237"/>
    </source>
</evidence>
<feature type="domain" description="Soluble ligand binding" evidence="16">
    <location>
        <begin position="177"/>
        <end position="221"/>
    </location>
</feature>
<dbReference type="InterPro" id="IPR019554">
    <property type="entry name" value="Soluble_ligand-bd"/>
</dbReference>
<keyword evidence="9" id="KW-0406">Ion transport</keyword>
<keyword evidence="10" id="KW-0626">Porin</keyword>
<dbReference type="EMBL" id="FYDG01000001">
    <property type="protein sequence ID" value="SNB52689.1"/>
    <property type="molecule type" value="Genomic_DNA"/>
</dbReference>
<keyword evidence="14" id="KW-0449">Lipoprotein</keyword>
<comment type="similarity">
    <text evidence="2">Belongs to the BexD/CtrA/VexA family.</text>
</comment>
<keyword evidence="11" id="KW-0472">Membrane</keyword>
<protein>
    <submittedName>
        <fullName evidence="18">Polysaccharide export outer membrane protein</fullName>
    </submittedName>
</protein>
<dbReference type="Gene3D" id="3.30.1950.10">
    <property type="entry name" value="wza like domain"/>
    <property type="match status" value="1"/>
</dbReference>
<evidence type="ECO:0000259" key="16">
    <source>
        <dbReference type="Pfam" id="PF10531"/>
    </source>
</evidence>
<keyword evidence="6" id="KW-0812">Transmembrane</keyword>
<dbReference type="GO" id="GO:0006811">
    <property type="term" value="P:monoatomic ion transport"/>
    <property type="evidence" value="ECO:0007669"/>
    <property type="project" value="UniProtKB-KW"/>
</dbReference>
<accession>A0A212Q0C6</accession>
<dbReference type="PANTHER" id="PTHR33619">
    <property type="entry name" value="POLYSACCHARIDE EXPORT PROTEIN GFCE-RELATED"/>
    <property type="match status" value="1"/>
</dbReference>
<keyword evidence="8" id="KW-0625">Polysaccharide transport</keyword>
<dbReference type="Pfam" id="PF02563">
    <property type="entry name" value="Poly_export"/>
    <property type="match status" value="1"/>
</dbReference>
<evidence type="ECO:0000313" key="19">
    <source>
        <dbReference type="Proteomes" id="UP000198418"/>
    </source>
</evidence>
<evidence type="ECO:0000256" key="3">
    <source>
        <dbReference type="ARBA" id="ARBA00022448"/>
    </source>
</evidence>
<dbReference type="Pfam" id="PF10531">
    <property type="entry name" value="SLBB"/>
    <property type="match status" value="1"/>
</dbReference>
<dbReference type="Gene3D" id="3.10.560.10">
    <property type="entry name" value="Outer membrane lipoprotein wza domain like"/>
    <property type="match status" value="2"/>
</dbReference>
<dbReference type="GO" id="GO:0015159">
    <property type="term" value="F:polysaccharide transmembrane transporter activity"/>
    <property type="evidence" value="ECO:0007669"/>
    <property type="project" value="InterPro"/>
</dbReference>
<evidence type="ECO:0000313" key="18">
    <source>
        <dbReference type="EMBL" id="SNB52689.1"/>
    </source>
</evidence>
<evidence type="ECO:0000256" key="5">
    <source>
        <dbReference type="ARBA" id="ARBA00022597"/>
    </source>
</evidence>
<dbReference type="InterPro" id="IPR049712">
    <property type="entry name" value="Poly_export"/>
</dbReference>
<dbReference type="GO" id="GO:0009279">
    <property type="term" value="C:cell outer membrane"/>
    <property type="evidence" value="ECO:0007669"/>
    <property type="project" value="UniProtKB-SubCell"/>
</dbReference>
<comment type="subcellular location">
    <subcellularLocation>
        <location evidence="1">Cell outer membrane</location>
        <topology evidence="1">Multi-pass membrane protein</topology>
    </subcellularLocation>
</comment>
<evidence type="ECO:0000259" key="17">
    <source>
        <dbReference type="Pfam" id="PF22461"/>
    </source>
</evidence>
<evidence type="ECO:0000256" key="1">
    <source>
        <dbReference type="ARBA" id="ARBA00004571"/>
    </source>
</evidence>
<evidence type="ECO:0000256" key="7">
    <source>
        <dbReference type="ARBA" id="ARBA00022729"/>
    </source>
</evidence>
<dbReference type="Pfam" id="PF22461">
    <property type="entry name" value="SLBB_2"/>
    <property type="match status" value="1"/>
</dbReference>
<dbReference type="GO" id="GO:0015288">
    <property type="term" value="F:porin activity"/>
    <property type="evidence" value="ECO:0007669"/>
    <property type="project" value="UniProtKB-KW"/>
</dbReference>
<feature type="domain" description="SLBB" evidence="17">
    <location>
        <begin position="256"/>
        <end position="356"/>
    </location>
</feature>
<keyword evidence="3" id="KW-0813">Transport</keyword>
<dbReference type="PANTHER" id="PTHR33619:SF3">
    <property type="entry name" value="POLYSACCHARIDE EXPORT PROTEIN GFCE-RELATED"/>
    <property type="match status" value="1"/>
</dbReference>
<dbReference type="Proteomes" id="UP000198418">
    <property type="component" value="Unassembled WGS sequence"/>
</dbReference>
<evidence type="ECO:0000256" key="12">
    <source>
        <dbReference type="ARBA" id="ARBA00023139"/>
    </source>
</evidence>
<gene>
    <name evidence="18" type="ORF">SAMN06265338_101304</name>
</gene>
<evidence type="ECO:0000256" key="10">
    <source>
        <dbReference type="ARBA" id="ARBA00023114"/>
    </source>
</evidence>
<evidence type="ECO:0000256" key="6">
    <source>
        <dbReference type="ARBA" id="ARBA00022692"/>
    </source>
</evidence>
<name>A0A212Q0C6_RHOAC</name>
<reference evidence="19" key="1">
    <citation type="submission" date="2017-06" db="EMBL/GenBank/DDBJ databases">
        <authorList>
            <person name="Varghese N."/>
            <person name="Submissions S."/>
        </authorList>
    </citation>
    <scope>NUCLEOTIDE SEQUENCE [LARGE SCALE GENOMIC DNA]</scope>
    <source>
        <strain evidence="19">DSM 137</strain>
    </source>
</reference>
<organism evidence="18 19">
    <name type="scientific">Rhodoblastus acidophilus</name>
    <name type="common">Rhodopseudomonas acidophila</name>
    <dbReference type="NCBI Taxonomy" id="1074"/>
    <lineage>
        <taxon>Bacteria</taxon>
        <taxon>Pseudomonadati</taxon>
        <taxon>Pseudomonadota</taxon>
        <taxon>Alphaproteobacteria</taxon>
        <taxon>Hyphomicrobiales</taxon>
        <taxon>Rhodoblastaceae</taxon>
        <taxon>Rhodoblastus</taxon>
    </lineage>
</organism>
<dbReference type="InterPro" id="IPR054765">
    <property type="entry name" value="SLBB_dom"/>
</dbReference>
<dbReference type="GO" id="GO:0046930">
    <property type="term" value="C:pore complex"/>
    <property type="evidence" value="ECO:0007669"/>
    <property type="project" value="UniProtKB-KW"/>
</dbReference>
<keyword evidence="19" id="KW-1185">Reference proteome</keyword>
<evidence type="ECO:0000256" key="11">
    <source>
        <dbReference type="ARBA" id="ARBA00023136"/>
    </source>
</evidence>
<sequence length="407" mass="43251">MTLGLGLAQFSLLGGCSILSRDGPSVESIEGAAAASVAAGAGPVFDYVLLDITEQAVKIFGTPPVSSLFATFGRDKGPPPEIRVGVGDVVQVTVFEAQAGGLFIPAEAGVRPGNYVTIPPEVVDRRGTLTIPYAGRIPAVGKTIPDLENAITQALSNRAIEPQVVVSIVSRSSSQASVVGAVNTPSKIEVGPKGERVLDMIAKANGINAPGYEIYITVQRGNRKATVYFDTILANPKENIFIRPGDTIYAYRDPHRFSAFGAVRTSGLIDFGQPRLTLVEAVAKASGLDDARADPRDVFLYRNSPRDLLLDANVNLDKFPPDQDTIPVIFRANFRDSSNYFAALDFKLSNKDVIYVSNSGAYELYKFLDLINNTSTTAATVPYNLATSRASGAALGLKAVPITPTTP</sequence>
<keyword evidence="7" id="KW-0732">Signal</keyword>
<keyword evidence="13" id="KW-0998">Cell outer membrane</keyword>
<feature type="domain" description="Polysaccharide export protein N-terminal" evidence="15">
    <location>
        <begin position="78"/>
        <end position="168"/>
    </location>
</feature>
<keyword evidence="5" id="KW-0762">Sugar transport</keyword>
<dbReference type="AlphaFoldDB" id="A0A212Q0C6"/>
<keyword evidence="12" id="KW-0564">Palmitate</keyword>
<evidence type="ECO:0000256" key="4">
    <source>
        <dbReference type="ARBA" id="ARBA00022452"/>
    </source>
</evidence>
<evidence type="ECO:0000259" key="15">
    <source>
        <dbReference type="Pfam" id="PF02563"/>
    </source>
</evidence>
<dbReference type="InterPro" id="IPR003715">
    <property type="entry name" value="Poly_export_N"/>
</dbReference>